<evidence type="ECO:0000313" key="2">
    <source>
        <dbReference type="Proteomes" id="UP001176059"/>
    </source>
</evidence>
<comment type="caution">
    <text evidence="1">The sequence shown here is derived from an EMBL/GenBank/DDBJ whole genome shotgun (WGS) entry which is preliminary data.</text>
</comment>
<evidence type="ECO:0000313" key="1">
    <source>
        <dbReference type="EMBL" id="KAJ3715598.1"/>
    </source>
</evidence>
<gene>
    <name evidence="1" type="ORF">DFJ43DRAFT_1102184</name>
</gene>
<reference evidence="1" key="1">
    <citation type="submission" date="2022-08" db="EMBL/GenBank/DDBJ databases">
        <authorList>
            <consortium name="DOE Joint Genome Institute"/>
            <person name="Min B."/>
            <person name="Sierra-Patev S."/>
            <person name="Naranjo-Ortiz M."/>
            <person name="Looney B."/>
            <person name="Konkel Z."/>
            <person name="Slot J.C."/>
            <person name="Sakamoto Y."/>
            <person name="Steenwyk J.L."/>
            <person name="Rokas A."/>
            <person name="Carro J."/>
            <person name="Camarero S."/>
            <person name="Ferreira P."/>
            <person name="Molpeceres G."/>
            <person name="Ruiz-duenas F.J."/>
            <person name="Serrano A."/>
            <person name="Henrissat B."/>
            <person name="Drula E."/>
            <person name="Hughes K.W."/>
            <person name="Mata J.L."/>
            <person name="Ishikawa N.K."/>
            <person name="Vargas-Isla R."/>
            <person name="Ushijima S."/>
            <person name="Smith C.A."/>
            <person name="Ahrendt S."/>
            <person name="Andreopoulos W."/>
            <person name="He G."/>
            <person name="LaButti K."/>
            <person name="Lipzen A."/>
            <person name="Ng V."/>
            <person name="Riley R."/>
            <person name="Sandor L."/>
            <person name="Barry K."/>
            <person name="Martinez A.T."/>
            <person name="Xiao Y."/>
            <person name="Gibbons J.G."/>
            <person name="Terashima K."/>
            <person name="Hibbett D.S."/>
            <person name="Grigoriev I.V."/>
        </authorList>
    </citation>
    <scope>NUCLEOTIDE SEQUENCE</scope>
    <source>
        <strain evidence="1">ET3784</strain>
    </source>
</reference>
<keyword evidence="2" id="KW-1185">Reference proteome</keyword>
<name>A0AA38JE35_9AGAR</name>
<sequence length="70" mass="7715">MCFFGISSAFGGALCLRTNNAGKEWTQFLTNVLKCLKTQPWRNTAGPLGSTLNNRVATNHVAMYRTTETC</sequence>
<organism evidence="1 2">
    <name type="scientific">Lentinula guzmanii</name>
    <dbReference type="NCBI Taxonomy" id="2804957"/>
    <lineage>
        <taxon>Eukaryota</taxon>
        <taxon>Fungi</taxon>
        <taxon>Dikarya</taxon>
        <taxon>Basidiomycota</taxon>
        <taxon>Agaricomycotina</taxon>
        <taxon>Agaricomycetes</taxon>
        <taxon>Agaricomycetidae</taxon>
        <taxon>Agaricales</taxon>
        <taxon>Marasmiineae</taxon>
        <taxon>Omphalotaceae</taxon>
        <taxon>Lentinula</taxon>
    </lineage>
</organism>
<reference evidence="1" key="2">
    <citation type="journal article" date="2023" name="Proc. Natl. Acad. Sci. U.S.A.">
        <title>A global phylogenomic analysis of the shiitake genus Lentinula.</title>
        <authorList>
            <person name="Sierra-Patev S."/>
            <person name="Min B."/>
            <person name="Naranjo-Ortiz M."/>
            <person name="Looney B."/>
            <person name="Konkel Z."/>
            <person name="Slot J.C."/>
            <person name="Sakamoto Y."/>
            <person name="Steenwyk J.L."/>
            <person name="Rokas A."/>
            <person name="Carro J."/>
            <person name="Camarero S."/>
            <person name="Ferreira P."/>
            <person name="Molpeceres G."/>
            <person name="Ruiz-Duenas F.J."/>
            <person name="Serrano A."/>
            <person name="Henrissat B."/>
            <person name="Drula E."/>
            <person name="Hughes K.W."/>
            <person name="Mata J.L."/>
            <person name="Ishikawa N.K."/>
            <person name="Vargas-Isla R."/>
            <person name="Ushijima S."/>
            <person name="Smith C.A."/>
            <person name="Donoghue J."/>
            <person name="Ahrendt S."/>
            <person name="Andreopoulos W."/>
            <person name="He G."/>
            <person name="LaButti K."/>
            <person name="Lipzen A."/>
            <person name="Ng V."/>
            <person name="Riley R."/>
            <person name="Sandor L."/>
            <person name="Barry K."/>
            <person name="Martinez A.T."/>
            <person name="Xiao Y."/>
            <person name="Gibbons J.G."/>
            <person name="Terashima K."/>
            <person name="Grigoriev I.V."/>
            <person name="Hibbett D."/>
        </authorList>
    </citation>
    <scope>NUCLEOTIDE SEQUENCE</scope>
    <source>
        <strain evidence="1">ET3784</strain>
    </source>
</reference>
<dbReference type="AlphaFoldDB" id="A0AA38JE35"/>
<proteinExistence type="predicted"/>
<protein>
    <submittedName>
        <fullName evidence="1">Uncharacterized protein</fullName>
    </submittedName>
</protein>
<dbReference type="EMBL" id="JANVFO010000084">
    <property type="protein sequence ID" value="KAJ3715598.1"/>
    <property type="molecule type" value="Genomic_DNA"/>
</dbReference>
<accession>A0AA38JE35</accession>
<dbReference type="Proteomes" id="UP001176059">
    <property type="component" value="Unassembled WGS sequence"/>
</dbReference>